<organism evidence="9 10">
    <name type="scientific">Paraburkholderia caribensis MBA4</name>
    <dbReference type="NCBI Taxonomy" id="1323664"/>
    <lineage>
        <taxon>Bacteria</taxon>
        <taxon>Pseudomonadati</taxon>
        <taxon>Pseudomonadota</taxon>
        <taxon>Betaproteobacteria</taxon>
        <taxon>Burkholderiales</taxon>
        <taxon>Burkholderiaceae</taxon>
        <taxon>Paraburkholderia</taxon>
    </lineage>
</organism>
<dbReference type="PROSITE" id="PS01007">
    <property type="entry name" value="TRANSPOSASE_MUTATOR"/>
    <property type="match status" value="1"/>
</dbReference>
<keyword evidence="6" id="KW-0814">Transposable element</keyword>
<name>A0A0P0RR62_9BURK</name>
<dbReference type="AlphaFoldDB" id="A0A0P0RR62"/>
<dbReference type="GO" id="GO:0004803">
    <property type="term" value="F:transposase activity"/>
    <property type="evidence" value="ECO:0007669"/>
    <property type="project" value="UniProtKB-UniRule"/>
</dbReference>
<dbReference type="PANTHER" id="PTHR33217">
    <property type="entry name" value="TRANSPOSASE FOR INSERTION SEQUENCE ELEMENT IS1081"/>
    <property type="match status" value="1"/>
</dbReference>
<keyword evidence="5 6" id="KW-0233">DNA recombination</keyword>
<dbReference type="KEGG" id="bcai:K788_0009167"/>
<reference evidence="9" key="2">
    <citation type="submission" date="2015-09" db="EMBL/GenBank/DDBJ databases">
        <authorList>
            <person name="Jackson K.R."/>
            <person name="Lunt B.L."/>
            <person name="Fisher J.N.B."/>
            <person name="Gardner A.V."/>
            <person name="Bailey M.E."/>
            <person name="Deus L.M."/>
            <person name="Earl A.S."/>
            <person name="Gibby P.D."/>
            <person name="Hartmann K.A."/>
            <person name="Liu J.E."/>
            <person name="Manci A.M."/>
            <person name="Nielsen D.A."/>
            <person name="Solomon M.B."/>
            <person name="Breakwell D.P."/>
            <person name="Burnett S.H."/>
            <person name="Grose J.H."/>
        </authorList>
    </citation>
    <scope>NUCLEOTIDE SEQUENCE</scope>
    <source>
        <strain evidence="9">MBA4</strain>
        <plasmid evidence="9">unnamed</plasmid>
    </source>
</reference>
<dbReference type="EMBL" id="CP012748">
    <property type="protein sequence ID" value="ALL69788.1"/>
    <property type="molecule type" value="Genomic_DNA"/>
</dbReference>
<gene>
    <name evidence="8" type="ORF">K788_0009164</name>
    <name evidence="9" type="ORF">K788_0009167</name>
</gene>
<dbReference type="Proteomes" id="UP000019146">
    <property type="component" value="Plasmid unnamed"/>
</dbReference>
<keyword evidence="9" id="KW-0614">Plasmid</keyword>
<evidence type="ECO:0000256" key="7">
    <source>
        <dbReference type="SAM" id="MobiDB-lite"/>
    </source>
</evidence>
<dbReference type="InterPro" id="IPR001207">
    <property type="entry name" value="Transposase_mutator"/>
</dbReference>
<reference evidence="9 10" key="1">
    <citation type="journal article" date="2014" name="Genome Announc.">
        <title>Draft Genome Sequence of the Haloacid-Degrading Burkholderia caribensis Strain MBA4.</title>
        <authorList>
            <person name="Pan Y."/>
            <person name="Kong K.F."/>
            <person name="Tsang J.S."/>
        </authorList>
    </citation>
    <scope>NUCLEOTIDE SEQUENCE [LARGE SCALE GENOMIC DNA]</scope>
    <source>
        <strain evidence="9 10">MBA4</strain>
        <plasmid evidence="10">Plasmid</plasmid>
        <plasmid evidence="9">unnamed</plasmid>
    </source>
</reference>
<evidence type="ECO:0000313" key="8">
    <source>
        <dbReference type="EMBL" id="ALL69788.1"/>
    </source>
</evidence>
<dbReference type="KEGG" id="bcai:K788_0009164"/>
<evidence type="ECO:0000256" key="6">
    <source>
        <dbReference type="RuleBase" id="RU365089"/>
    </source>
</evidence>
<accession>A0A0P0RR62</accession>
<evidence type="ECO:0000256" key="2">
    <source>
        <dbReference type="ARBA" id="ARBA00010961"/>
    </source>
</evidence>
<dbReference type="NCBIfam" id="NF033543">
    <property type="entry name" value="transpos_IS256"/>
    <property type="match status" value="1"/>
</dbReference>
<comment type="function">
    <text evidence="1 6">Required for the transposition of the insertion element.</text>
</comment>
<evidence type="ECO:0000256" key="5">
    <source>
        <dbReference type="ARBA" id="ARBA00023172"/>
    </source>
</evidence>
<evidence type="ECO:0000313" key="9">
    <source>
        <dbReference type="EMBL" id="ALL71610.1"/>
    </source>
</evidence>
<dbReference type="Pfam" id="PF00872">
    <property type="entry name" value="Transposase_mut"/>
    <property type="match status" value="1"/>
</dbReference>
<keyword evidence="4 6" id="KW-0238">DNA-binding</keyword>
<evidence type="ECO:0000256" key="1">
    <source>
        <dbReference type="ARBA" id="ARBA00002190"/>
    </source>
</evidence>
<dbReference type="EMBL" id="CP012748">
    <property type="protein sequence ID" value="ALL71610.1"/>
    <property type="molecule type" value="Genomic_DNA"/>
</dbReference>
<evidence type="ECO:0000256" key="3">
    <source>
        <dbReference type="ARBA" id="ARBA00022578"/>
    </source>
</evidence>
<geneLocation type="plasmid" evidence="10"/>
<feature type="region of interest" description="Disordered" evidence="7">
    <location>
        <begin position="66"/>
        <end position="87"/>
    </location>
</feature>
<protein>
    <recommendedName>
        <fullName evidence="6">Mutator family transposase</fullName>
    </recommendedName>
</protein>
<sequence length="425" mass="47507">MDMPMKKKRTVASQAAARGPLPELPKALLDELVKGPMTPGEVQDLMLAFNKAIIERAMGAEMNLHLGYPPGESKPAGQANERNGASRKTVITDRGVVRVELPRDRDGSFEPILIPKHERRFTGFDERIIAMYARGMSVREIQAFLAESYGTEVSPDFISSVTDEVMAETLAWQNRPLETMYPVVFFDALRVKIRDDGVVSNKAVYLALGIQADGQRDVLGLWIEQTEGAKFWLKVFNELKTRGCQDILIAVVDGLKGLTDAIGAAYPKTAVQTCIVHLIRNSLEYAGWKDRKAVAQALRPIYAAASEEAAKQALQAFADGPWGAKYPSIVQSWQRAWEHVTPFFVFPPEIRRVVYTTNAIESLNMQLRKIIKTRGHFPNDDAAIKLLWLALRNVLAKNVRSAFDWKSAMNQFAILFGDRFTQARG</sequence>
<evidence type="ECO:0000256" key="4">
    <source>
        <dbReference type="ARBA" id="ARBA00023125"/>
    </source>
</evidence>
<keyword evidence="3 6" id="KW-0815">Transposition</keyword>
<evidence type="ECO:0000313" key="10">
    <source>
        <dbReference type="Proteomes" id="UP000019146"/>
    </source>
</evidence>
<dbReference type="PANTHER" id="PTHR33217:SF5">
    <property type="entry name" value="MUTATOR FAMILY TRANSPOSASE"/>
    <property type="match status" value="1"/>
</dbReference>
<comment type="similarity">
    <text evidence="2 6">Belongs to the transposase mutator family.</text>
</comment>
<dbReference type="GO" id="GO:0006313">
    <property type="term" value="P:DNA transposition"/>
    <property type="evidence" value="ECO:0007669"/>
    <property type="project" value="UniProtKB-UniRule"/>
</dbReference>
<proteinExistence type="inferred from homology"/>
<geneLocation type="plasmid" evidence="9">
    <name>unnamed</name>
</geneLocation>
<dbReference type="GO" id="GO:0003677">
    <property type="term" value="F:DNA binding"/>
    <property type="evidence" value="ECO:0007669"/>
    <property type="project" value="UniProtKB-UniRule"/>
</dbReference>